<organism evidence="2 3">
    <name type="scientific">Gigaspora margarita</name>
    <dbReference type="NCBI Taxonomy" id="4874"/>
    <lineage>
        <taxon>Eukaryota</taxon>
        <taxon>Fungi</taxon>
        <taxon>Fungi incertae sedis</taxon>
        <taxon>Mucoromycota</taxon>
        <taxon>Glomeromycotina</taxon>
        <taxon>Glomeromycetes</taxon>
        <taxon>Diversisporales</taxon>
        <taxon>Gigasporaceae</taxon>
        <taxon>Gigaspora</taxon>
    </lineage>
</organism>
<accession>A0ABN7W075</accession>
<dbReference type="EMBL" id="CAJVQB010027185">
    <property type="protein sequence ID" value="CAG8810094.1"/>
    <property type="molecule type" value="Genomic_DNA"/>
</dbReference>
<proteinExistence type="predicted"/>
<reference evidence="2 3" key="1">
    <citation type="submission" date="2021-06" db="EMBL/GenBank/DDBJ databases">
        <authorList>
            <person name="Kallberg Y."/>
            <person name="Tangrot J."/>
            <person name="Rosling A."/>
        </authorList>
    </citation>
    <scope>NUCLEOTIDE SEQUENCE [LARGE SCALE GENOMIC DNA]</scope>
    <source>
        <strain evidence="2 3">120-4 pot B 10/14</strain>
    </source>
</reference>
<name>A0ABN7W075_GIGMA</name>
<evidence type="ECO:0000256" key="1">
    <source>
        <dbReference type="SAM" id="MobiDB-lite"/>
    </source>
</evidence>
<sequence>SHWLYEEYQDKDLGTQPLVNLPTVFLPEPSEEPSIPTTILWTNNFTNLFIALQSITAYSSSHTAKKVIEKKIYTETIRIACKAINIAIEINDQNIFRFLKEYITEKRHLLVENAISASHSGQETNVLKEYSKSNIIETSPTGVSNPIKKEQPPRNKGKQPKLTCGPRTNSCGKCELHNHDFIEVNGKNKWVESSDLESDNEIDLE</sequence>
<evidence type="ECO:0000313" key="3">
    <source>
        <dbReference type="Proteomes" id="UP000789901"/>
    </source>
</evidence>
<keyword evidence="3" id="KW-1185">Reference proteome</keyword>
<protein>
    <submittedName>
        <fullName evidence="2">36938_t:CDS:1</fullName>
    </submittedName>
</protein>
<comment type="caution">
    <text evidence="2">The sequence shown here is derived from an EMBL/GenBank/DDBJ whole genome shotgun (WGS) entry which is preliminary data.</text>
</comment>
<dbReference type="Proteomes" id="UP000789901">
    <property type="component" value="Unassembled WGS sequence"/>
</dbReference>
<evidence type="ECO:0000313" key="2">
    <source>
        <dbReference type="EMBL" id="CAG8810094.1"/>
    </source>
</evidence>
<feature type="non-terminal residue" evidence="2">
    <location>
        <position position="1"/>
    </location>
</feature>
<gene>
    <name evidence="2" type="ORF">GMARGA_LOCUS25027</name>
</gene>
<feature type="region of interest" description="Disordered" evidence="1">
    <location>
        <begin position="137"/>
        <end position="164"/>
    </location>
</feature>